<dbReference type="AlphaFoldDB" id="A0A4P8YIX4"/>
<reference evidence="1 2" key="1">
    <citation type="submission" date="2019-05" db="EMBL/GenBank/DDBJ databases">
        <title>Complete genome sequence of Izhakiella calystegiae KSNA2, an endophyte isolated from beach morning glory (Calystegia soldanella).</title>
        <authorList>
            <person name="Jiang L."/>
            <person name="Jeong J.C."/>
            <person name="Kim C.Y."/>
            <person name="Kim D.H."/>
            <person name="Kim S.W."/>
            <person name="Lee j."/>
        </authorList>
    </citation>
    <scope>NUCLEOTIDE SEQUENCE [LARGE SCALE GENOMIC DNA]</scope>
    <source>
        <strain evidence="1 2">KSNA2</strain>
    </source>
</reference>
<gene>
    <name evidence="1" type="ORF">FEM41_14070</name>
</gene>
<organism evidence="1 2">
    <name type="scientific">Jejubacter calystegiae</name>
    <dbReference type="NCBI Taxonomy" id="2579935"/>
    <lineage>
        <taxon>Bacteria</taxon>
        <taxon>Pseudomonadati</taxon>
        <taxon>Pseudomonadota</taxon>
        <taxon>Gammaproteobacteria</taxon>
        <taxon>Enterobacterales</taxon>
        <taxon>Enterobacteriaceae</taxon>
        <taxon>Jejubacter</taxon>
    </lineage>
</organism>
<accession>A0A4P8YIX4</accession>
<name>A0A4P8YIX4_9ENTR</name>
<dbReference type="Proteomes" id="UP000302163">
    <property type="component" value="Chromosome"/>
</dbReference>
<dbReference type="RefSeq" id="WP_138096562.1">
    <property type="nucleotide sequence ID" value="NZ_CP040428.1"/>
</dbReference>
<dbReference type="EMBL" id="CP040428">
    <property type="protein sequence ID" value="QCT20689.1"/>
    <property type="molecule type" value="Genomic_DNA"/>
</dbReference>
<sequence length="64" mass="6968">MGRSPYGDKCHLAVSASYQKIGNFGTDHQVIAGDAGDRIAVVTAAKQEYRQARLLEISTRTSTR</sequence>
<proteinExistence type="predicted"/>
<keyword evidence="2" id="KW-1185">Reference proteome</keyword>
<evidence type="ECO:0000313" key="1">
    <source>
        <dbReference type="EMBL" id="QCT20689.1"/>
    </source>
</evidence>
<dbReference type="KEGG" id="izh:FEM41_14070"/>
<protein>
    <submittedName>
        <fullName evidence="1">Uncharacterized protein</fullName>
    </submittedName>
</protein>
<evidence type="ECO:0000313" key="2">
    <source>
        <dbReference type="Proteomes" id="UP000302163"/>
    </source>
</evidence>